<dbReference type="Proteomes" id="UP001429564">
    <property type="component" value="Unassembled WGS sequence"/>
</dbReference>
<organism evidence="1 2">
    <name type="scientific">Parasedimentitalea denitrificans</name>
    <dbReference type="NCBI Taxonomy" id="2211118"/>
    <lineage>
        <taxon>Bacteria</taxon>
        <taxon>Pseudomonadati</taxon>
        <taxon>Pseudomonadota</taxon>
        <taxon>Alphaproteobacteria</taxon>
        <taxon>Rhodobacterales</taxon>
        <taxon>Paracoccaceae</taxon>
        <taxon>Parasedimentitalea</taxon>
    </lineage>
</organism>
<protein>
    <submittedName>
        <fullName evidence="1">Uncharacterized protein</fullName>
    </submittedName>
</protein>
<name>A0ABX0WBA5_9RHOB</name>
<gene>
    <name evidence="1" type="ORF">DL239_10830</name>
</gene>
<comment type="caution">
    <text evidence="1">The sequence shown here is derived from an EMBL/GenBank/DDBJ whole genome shotgun (WGS) entry which is preliminary data.</text>
</comment>
<sequence>MTVYFDYLSSLDVILTVYDGCSTNQQQLTLFRKISEEFGVGPFTNSVSDLSKLISTEMTATDMFSQSSMVKATLETASVPIKQALFAPTEMSYGISRMYMGFADLSPKLKIRIFDDLQAAVEWIGIPGQAETIFGDRDWHVVHD</sequence>
<dbReference type="EMBL" id="QHLQ01000009">
    <property type="protein sequence ID" value="NIZ61471.1"/>
    <property type="molecule type" value="Genomic_DNA"/>
</dbReference>
<reference evidence="1 2" key="1">
    <citation type="submission" date="2018-05" db="EMBL/GenBank/DDBJ databases">
        <authorList>
            <person name="Zhang Y.-J."/>
        </authorList>
    </citation>
    <scope>NUCLEOTIDE SEQUENCE [LARGE SCALE GENOMIC DNA]</scope>
    <source>
        <strain evidence="1 2">CY04</strain>
    </source>
</reference>
<evidence type="ECO:0000313" key="2">
    <source>
        <dbReference type="Proteomes" id="UP001429564"/>
    </source>
</evidence>
<proteinExistence type="predicted"/>
<accession>A0ABX0WBA5</accession>
<dbReference type="RefSeq" id="WP_167684113.1">
    <property type="nucleotide sequence ID" value="NZ_QHLQ01000009.1"/>
</dbReference>
<keyword evidence="2" id="KW-1185">Reference proteome</keyword>
<evidence type="ECO:0000313" key="1">
    <source>
        <dbReference type="EMBL" id="NIZ61471.1"/>
    </source>
</evidence>